<dbReference type="Gene3D" id="3.40.50.300">
    <property type="entry name" value="P-loop containing nucleotide triphosphate hydrolases"/>
    <property type="match status" value="1"/>
</dbReference>
<dbReference type="InterPro" id="IPR017871">
    <property type="entry name" value="ABC_transporter-like_CS"/>
</dbReference>
<organism evidence="6 7">
    <name type="scientific">Alkalispirochaeta americana</name>
    <dbReference type="NCBI Taxonomy" id="159291"/>
    <lineage>
        <taxon>Bacteria</taxon>
        <taxon>Pseudomonadati</taxon>
        <taxon>Spirochaetota</taxon>
        <taxon>Spirochaetia</taxon>
        <taxon>Spirochaetales</taxon>
        <taxon>Spirochaetaceae</taxon>
        <taxon>Alkalispirochaeta</taxon>
    </lineage>
</organism>
<dbReference type="GO" id="GO:0043190">
    <property type="term" value="C:ATP-binding cassette (ABC) transporter complex"/>
    <property type="evidence" value="ECO:0007669"/>
    <property type="project" value="TreeGrafter"/>
</dbReference>
<dbReference type="InterPro" id="IPR003439">
    <property type="entry name" value="ABC_transporter-like_ATP-bd"/>
</dbReference>
<dbReference type="Proteomes" id="UP000186400">
    <property type="component" value="Unassembled WGS sequence"/>
</dbReference>
<evidence type="ECO:0000259" key="5">
    <source>
        <dbReference type="PROSITE" id="PS50893"/>
    </source>
</evidence>
<feature type="domain" description="ABC transporter" evidence="5">
    <location>
        <begin position="4"/>
        <end position="230"/>
    </location>
</feature>
<dbReference type="EMBL" id="FTMS01000002">
    <property type="protein sequence ID" value="SIP97536.1"/>
    <property type="molecule type" value="Genomic_DNA"/>
</dbReference>
<gene>
    <name evidence="6" type="ORF">SAMN05920897_10254</name>
</gene>
<dbReference type="STRING" id="159291.SAMN05920897_10254"/>
<proteinExistence type="inferred from homology"/>
<dbReference type="RefSeq" id="WP_076487609.1">
    <property type="nucleotide sequence ID" value="NZ_FTMS01000002.1"/>
</dbReference>
<dbReference type="PROSITE" id="PS50893">
    <property type="entry name" value="ABC_TRANSPORTER_2"/>
    <property type="match status" value="1"/>
</dbReference>
<dbReference type="InterPro" id="IPR027417">
    <property type="entry name" value="P-loop_NTPase"/>
</dbReference>
<dbReference type="GO" id="GO:0016887">
    <property type="term" value="F:ATP hydrolysis activity"/>
    <property type="evidence" value="ECO:0007669"/>
    <property type="project" value="InterPro"/>
</dbReference>
<dbReference type="OrthoDB" id="9784332at2"/>
<accession>A0A1N6NZS9</accession>
<dbReference type="GO" id="GO:0042626">
    <property type="term" value="F:ATPase-coupled transmembrane transporter activity"/>
    <property type="evidence" value="ECO:0007669"/>
    <property type="project" value="TreeGrafter"/>
</dbReference>
<name>A0A1N6NZS9_9SPIO</name>
<dbReference type="SUPFAM" id="SSF52540">
    <property type="entry name" value="P-loop containing nucleoside triphosphate hydrolases"/>
    <property type="match status" value="1"/>
</dbReference>
<evidence type="ECO:0000256" key="3">
    <source>
        <dbReference type="ARBA" id="ARBA00022741"/>
    </source>
</evidence>
<evidence type="ECO:0000313" key="7">
    <source>
        <dbReference type="Proteomes" id="UP000186400"/>
    </source>
</evidence>
<dbReference type="PANTHER" id="PTHR43553">
    <property type="entry name" value="HEAVY METAL TRANSPORTER"/>
    <property type="match status" value="1"/>
</dbReference>
<keyword evidence="4 6" id="KW-0067">ATP-binding</keyword>
<dbReference type="PROSITE" id="PS00211">
    <property type="entry name" value="ABC_TRANSPORTER_1"/>
    <property type="match status" value="1"/>
</dbReference>
<sequence length="237" mass="25491">MALLVLEGVSVSLGEPPREILRDIDLTIPSGTITLLLGTNGCGKSVLFRTMLGLTGGYRGEIRLKGTPLGRDASPLHRLAGVVFQNPDQQLFGATLREDLLIGLPRDTPLDQEILSSLGLSDLLERAPAELSGGQRRRLAIAGALMGQPELLFLDEPFIELDYPSIQNLLERLDTLRQGGSSVILASHECQDIWPLVDQLIVIAEGRLLYQGPPSGGAHLITPDQGLRPLPSEGVLS</sequence>
<dbReference type="SMART" id="SM00382">
    <property type="entry name" value="AAA"/>
    <property type="match status" value="1"/>
</dbReference>
<keyword evidence="2" id="KW-0813">Transport</keyword>
<reference evidence="6 7" key="1">
    <citation type="submission" date="2017-01" db="EMBL/GenBank/DDBJ databases">
        <authorList>
            <person name="Mah S.A."/>
            <person name="Swanson W.J."/>
            <person name="Moy G.W."/>
            <person name="Vacquier V.D."/>
        </authorList>
    </citation>
    <scope>NUCLEOTIDE SEQUENCE [LARGE SCALE GENOMIC DNA]</scope>
    <source>
        <strain evidence="6 7">ASpG1</strain>
    </source>
</reference>
<comment type="similarity">
    <text evidence="1">Belongs to the ABC transporter superfamily.</text>
</comment>
<dbReference type="AlphaFoldDB" id="A0A1N6NZS9"/>
<dbReference type="InterPro" id="IPR003593">
    <property type="entry name" value="AAA+_ATPase"/>
</dbReference>
<keyword evidence="3" id="KW-0547">Nucleotide-binding</keyword>
<evidence type="ECO:0000313" key="6">
    <source>
        <dbReference type="EMBL" id="SIP97536.1"/>
    </source>
</evidence>
<evidence type="ECO:0000256" key="2">
    <source>
        <dbReference type="ARBA" id="ARBA00022448"/>
    </source>
</evidence>
<evidence type="ECO:0000256" key="4">
    <source>
        <dbReference type="ARBA" id="ARBA00022840"/>
    </source>
</evidence>
<dbReference type="InterPro" id="IPR050095">
    <property type="entry name" value="ECF_ABC_transporter_ATP-bd"/>
</dbReference>
<protein>
    <submittedName>
        <fullName evidence="6">Cobalt/nickel transport system ATP-binding protein/zinc transport system ATP-binding protein/biotin transport system ATP-binding protein/energy-coupling factor transport system ATP-binding protein</fullName>
    </submittedName>
</protein>
<dbReference type="InterPro" id="IPR015856">
    <property type="entry name" value="ABC_transpr_CbiO/EcfA_su"/>
</dbReference>
<dbReference type="GO" id="GO:0005524">
    <property type="term" value="F:ATP binding"/>
    <property type="evidence" value="ECO:0007669"/>
    <property type="project" value="UniProtKB-KW"/>
</dbReference>
<evidence type="ECO:0000256" key="1">
    <source>
        <dbReference type="ARBA" id="ARBA00005417"/>
    </source>
</evidence>
<dbReference type="CDD" id="cd03225">
    <property type="entry name" value="ABC_cobalt_CbiO_domain1"/>
    <property type="match status" value="1"/>
</dbReference>
<dbReference type="Pfam" id="PF00005">
    <property type="entry name" value="ABC_tran"/>
    <property type="match status" value="1"/>
</dbReference>
<keyword evidence="7" id="KW-1185">Reference proteome</keyword>
<dbReference type="PANTHER" id="PTHR43553:SF24">
    <property type="entry name" value="ENERGY-COUPLING FACTOR TRANSPORTER ATP-BINDING PROTEIN ECFA1"/>
    <property type="match status" value="1"/>
</dbReference>